<dbReference type="PANTHER" id="PTHR11040:SF35">
    <property type="entry name" value="ZINC TRANSPORTER 5"/>
    <property type="match status" value="1"/>
</dbReference>
<dbReference type="GO" id="GO:0005886">
    <property type="term" value="C:plasma membrane"/>
    <property type="evidence" value="ECO:0007669"/>
    <property type="project" value="UniProtKB-SubCell"/>
</dbReference>
<dbReference type="GO" id="GO:0005385">
    <property type="term" value="F:zinc ion transmembrane transporter activity"/>
    <property type="evidence" value="ECO:0007669"/>
    <property type="project" value="InterPro"/>
</dbReference>
<gene>
    <name evidence="9" type="ORF">CB5_LOCUS5241</name>
</gene>
<feature type="transmembrane region" description="Helical" evidence="8">
    <location>
        <begin position="310"/>
        <end position="335"/>
    </location>
</feature>
<evidence type="ECO:0000256" key="3">
    <source>
        <dbReference type="ARBA" id="ARBA00022448"/>
    </source>
</evidence>
<feature type="transmembrane region" description="Helical" evidence="8">
    <location>
        <begin position="286"/>
        <end position="303"/>
    </location>
</feature>
<feature type="transmembrane region" description="Helical" evidence="8">
    <location>
        <begin position="64"/>
        <end position="84"/>
    </location>
</feature>
<keyword evidence="7 8" id="KW-0472">Membrane</keyword>
<proteinExistence type="inferred from homology"/>
<comment type="similarity">
    <text evidence="2 8">Belongs to the ZIP transporter (TC 2.A.5) family.</text>
</comment>
<evidence type="ECO:0000256" key="4">
    <source>
        <dbReference type="ARBA" id="ARBA00022692"/>
    </source>
</evidence>
<evidence type="ECO:0000256" key="8">
    <source>
        <dbReference type="RuleBase" id="RU362088"/>
    </source>
</evidence>
<evidence type="ECO:0000256" key="2">
    <source>
        <dbReference type="ARBA" id="ARBA00006939"/>
    </source>
</evidence>
<feature type="transmembrane region" description="Helical" evidence="8">
    <location>
        <begin position="347"/>
        <end position="367"/>
    </location>
</feature>
<feature type="transmembrane region" description="Helical" evidence="8">
    <location>
        <begin position="141"/>
        <end position="164"/>
    </location>
</feature>
<dbReference type="NCBIfam" id="TIGR00820">
    <property type="entry name" value="zip"/>
    <property type="match status" value="1"/>
</dbReference>
<evidence type="ECO:0000313" key="9">
    <source>
        <dbReference type="EMBL" id="CAD1822030.1"/>
    </source>
</evidence>
<keyword evidence="4 8" id="KW-0812">Transmembrane</keyword>
<comment type="subcellular location">
    <subcellularLocation>
        <location evidence="1">Cell membrane</location>
        <topology evidence="1">Multi-pass membrane protein</topology>
    </subcellularLocation>
    <subcellularLocation>
        <location evidence="8">Membrane</location>
        <topology evidence="8">Multi-pass membrane protein</topology>
    </subcellularLocation>
</comment>
<dbReference type="PANTHER" id="PTHR11040">
    <property type="entry name" value="ZINC/IRON TRANSPORTER"/>
    <property type="match status" value="1"/>
</dbReference>
<organism evidence="9">
    <name type="scientific">Ananas comosus var. bracteatus</name>
    <name type="common">red pineapple</name>
    <dbReference type="NCBI Taxonomy" id="296719"/>
    <lineage>
        <taxon>Eukaryota</taxon>
        <taxon>Viridiplantae</taxon>
        <taxon>Streptophyta</taxon>
        <taxon>Embryophyta</taxon>
        <taxon>Tracheophyta</taxon>
        <taxon>Spermatophyta</taxon>
        <taxon>Magnoliopsida</taxon>
        <taxon>Liliopsida</taxon>
        <taxon>Poales</taxon>
        <taxon>Bromeliaceae</taxon>
        <taxon>Bromelioideae</taxon>
        <taxon>Ananas</taxon>
    </lineage>
</organism>
<keyword evidence="5 8" id="KW-1133">Transmembrane helix</keyword>
<sequence length="403" mass="43159">MLYSPAVYGDFRSVDTYYDKLNNENSPLLLLPLRPLSHPPRCGRRRLQRRRRRPRQVRALPLKIAAFVSILVCGAIGCCLPHLSRTVPALRPDRDVFFAIKAFAAGVILATGFIHILPDAFDDLTSDCLGGDDSVWQKFPFAGFGAMVGAIATLMVDTIATGYFNRMHSRKKAAAAPAPAGGRDEAAKVRYLEAAETADGADRGDYLHVHTHATHGHAHGHAVPAAGDGDGDGDAADQLIRHRVISQVLELGIIVHSVIIGISLGASDSPSTIRPLVAALSFHQFFEGWALEAALFSLGSLGAKFKLKSIITMVLFFSLTTPGGIAIGIGISSVYNENSPTALMVEGLLNSVAAGILIYMSLVDLLAEDFMNPRVQSKGKLQLLINVCLLTGAGLMSLLAKWA</sequence>
<evidence type="ECO:0000256" key="1">
    <source>
        <dbReference type="ARBA" id="ARBA00004651"/>
    </source>
</evidence>
<keyword evidence="6 8" id="KW-0406">Ion transport</keyword>
<dbReference type="InterPro" id="IPR003689">
    <property type="entry name" value="ZIP"/>
</dbReference>
<dbReference type="EMBL" id="LR862142">
    <property type="protein sequence ID" value="CAD1822030.1"/>
    <property type="molecule type" value="Genomic_DNA"/>
</dbReference>
<evidence type="ECO:0000256" key="5">
    <source>
        <dbReference type="ARBA" id="ARBA00022989"/>
    </source>
</evidence>
<dbReference type="Pfam" id="PF02535">
    <property type="entry name" value="Zip"/>
    <property type="match status" value="1"/>
</dbReference>
<evidence type="ECO:0000256" key="6">
    <source>
        <dbReference type="ARBA" id="ARBA00023065"/>
    </source>
</evidence>
<name>A0A6V7NTU3_ANACO</name>
<reference evidence="9" key="1">
    <citation type="submission" date="2020-07" db="EMBL/GenBank/DDBJ databases">
        <authorList>
            <person name="Lin J."/>
        </authorList>
    </citation>
    <scope>NUCLEOTIDE SEQUENCE</scope>
</reference>
<dbReference type="InterPro" id="IPR004698">
    <property type="entry name" value="Zn/Fe_permease_fun/pln"/>
</dbReference>
<evidence type="ECO:0000256" key="7">
    <source>
        <dbReference type="ARBA" id="ARBA00023136"/>
    </source>
</evidence>
<keyword evidence="3 8" id="KW-0813">Transport</keyword>
<accession>A0A6V7NTU3</accession>
<dbReference type="AlphaFoldDB" id="A0A6V7NTU3"/>
<protein>
    <recommendedName>
        <fullName evidence="10">Zinc transporter 8-like</fullName>
    </recommendedName>
</protein>
<evidence type="ECO:0008006" key="10">
    <source>
        <dbReference type="Google" id="ProtNLM"/>
    </source>
</evidence>
<feature type="transmembrane region" description="Helical" evidence="8">
    <location>
        <begin position="96"/>
        <end position="117"/>
    </location>
</feature>
<feature type="transmembrane region" description="Helical" evidence="8">
    <location>
        <begin position="379"/>
        <end position="400"/>
    </location>
</feature>
<feature type="transmembrane region" description="Helical" evidence="8">
    <location>
        <begin position="248"/>
        <end position="266"/>
    </location>
</feature>